<protein>
    <submittedName>
        <fullName evidence="2">Uncharacterized protein</fullName>
    </submittedName>
</protein>
<feature type="non-terminal residue" evidence="2">
    <location>
        <position position="89"/>
    </location>
</feature>
<dbReference type="AlphaFoldDB" id="X1G3S3"/>
<sequence length="89" mass="9955">MKGNQCISFITKIGLLFFFIQFLDYKAKICPECGVETLDDEITLQANSIPLSNSILQNNPYKIQNQNSQAQTSSPSTTSQNYKDDDDIG</sequence>
<dbReference type="EMBL" id="BARU01014738">
    <property type="protein sequence ID" value="GAH36224.1"/>
    <property type="molecule type" value="Genomic_DNA"/>
</dbReference>
<reference evidence="2" key="1">
    <citation type="journal article" date="2014" name="Front. Microbiol.">
        <title>High frequency of phylogenetically diverse reductive dehalogenase-homologous genes in deep subseafloor sedimentary metagenomes.</title>
        <authorList>
            <person name="Kawai M."/>
            <person name="Futagami T."/>
            <person name="Toyoda A."/>
            <person name="Takaki Y."/>
            <person name="Nishi S."/>
            <person name="Hori S."/>
            <person name="Arai W."/>
            <person name="Tsubouchi T."/>
            <person name="Morono Y."/>
            <person name="Uchiyama I."/>
            <person name="Ito T."/>
            <person name="Fujiyama A."/>
            <person name="Inagaki F."/>
            <person name="Takami H."/>
        </authorList>
    </citation>
    <scope>NUCLEOTIDE SEQUENCE</scope>
    <source>
        <strain evidence="2">Expedition CK06-06</strain>
    </source>
</reference>
<evidence type="ECO:0000313" key="2">
    <source>
        <dbReference type="EMBL" id="GAH36224.1"/>
    </source>
</evidence>
<gene>
    <name evidence="2" type="ORF">S03H2_25823</name>
</gene>
<organism evidence="2">
    <name type="scientific">marine sediment metagenome</name>
    <dbReference type="NCBI Taxonomy" id="412755"/>
    <lineage>
        <taxon>unclassified sequences</taxon>
        <taxon>metagenomes</taxon>
        <taxon>ecological metagenomes</taxon>
    </lineage>
</organism>
<proteinExistence type="predicted"/>
<comment type="caution">
    <text evidence="2">The sequence shown here is derived from an EMBL/GenBank/DDBJ whole genome shotgun (WGS) entry which is preliminary data.</text>
</comment>
<name>X1G3S3_9ZZZZ</name>
<evidence type="ECO:0000256" key="1">
    <source>
        <dbReference type="SAM" id="MobiDB-lite"/>
    </source>
</evidence>
<feature type="region of interest" description="Disordered" evidence="1">
    <location>
        <begin position="62"/>
        <end position="89"/>
    </location>
</feature>
<feature type="compositionally biased region" description="Low complexity" evidence="1">
    <location>
        <begin position="64"/>
        <end position="81"/>
    </location>
</feature>
<accession>X1G3S3</accession>